<comment type="caution">
    <text evidence="1">The sequence shown here is derived from an EMBL/GenBank/DDBJ whole genome shotgun (WGS) entry which is preliminary data.</text>
</comment>
<accession>A0A0C2MHJ0</accession>
<proteinExistence type="predicted"/>
<keyword evidence="2" id="KW-1185">Reference proteome</keyword>
<name>A0A0C2MHJ0_THEKT</name>
<evidence type="ECO:0000313" key="2">
    <source>
        <dbReference type="Proteomes" id="UP000031668"/>
    </source>
</evidence>
<evidence type="ECO:0008006" key="3">
    <source>
        <dbReference type="Google" id="ProtNLM"/>
    </source>
</evidence>
<dbReference type="AlphaFoldDB" id="A0A0C2MHJ0"/>
<reference evidence="1 2" key="1">
    <citation type="journal article" date="2014" name="Genome Biol. Evol.">
        <title>The genome of the myxosporean Thelohanellus kitauei shows adaptations to nutrient acquisition within its fish host.</title>
        <authorList>
            <person name="Yang Y."/>
            <person name="Xiong J."/>
            <person name="Zhou Z."/>
            <person name="Huo F."/>
            <person name="Miao W."/>
            <person name="Ran C."/>
            <person name="Liu Y."/>
            <person name="Zhang J."/>
            <person name="Feng J."/>
            <person name="Wang M."/>
            <person name="Wang M."/>
            <person name="Wang L."/>
            <person name="Yao B."/>
        </authorList>
    </citation>
    <scope>NUCLEOTIDE SEQUENCE [LARGE SCALE GENOMIC DNA]</scope>
    <source>
        <strain evidence="1">Wuqing</strain>
    </source>
</reference>
<organism evidence="1 2">
    <name type="scientific">Thelohanellus kitauei</name>
    <name type="common">Myxosporean</name>
    <dbReference type="NCBI Taxonomy" id="669202"/>
    <lineage>
        <taxon>Eukaryota</taxon>
        <taxon>Metazoa</taxon>
        <taxon>Cnidaria</taxon>
        <taxon>Myxozoa</taxon>
        <taxon>Myxosporea</taxon>
        <taxon>Bivalvulida</taxon>
        <taxon>Platysporina</taxon>
        <taxon>Myxobolidae</taxon>
        <taxon>Thelohanellus</taxon>
    </lineage>
</organism>
<dbReference type="Proteomes" id="UP000031668">
    <property type="component" value="Unassembled WGS sequence"/>
</dbReference>
<gene>
    <name evidence="1" type="ORF">RF11_03433</name>
</gene>
<sequence>MTTLDIVEKLCICVNEATDWRWLKKLHFLWKMARPVTILRNGLTVTSERKALVEWYQSMTPRYQHNKIFYTAESPFNLQILQSHGWSLISKTPNPVSQTSRGSNVLMNLPQYRLFVNPCEEAFSLIKNQVRRDSRPTGANDIIQRMRSVRATVTNTYPL</sequence>
<dbReference type="OrthoDB" id="2201966at2759"/>
<protein>
    <recommendedName>
        <fullName evidence="3">Tc1-like transposase DDE domain-containing protein</fullName>
    </recommendedName>
</protein>
<dbReference type="EMBL" id="JWZT01003510">
    <property type="protein sequence ID" value="KII66591.1"/>
    <property type="molecule type" value="Genomic_DNA"/>
</dbReference>
<evidence type="ECO:0000313" key="1">
    <source>
        <dbReference type="EMBL" id="KII66591.1"/>
    </source>
</evidence>